<dbReference type="EMBL" id="CM042010">
    <property type="protein sequence ID" value="KAI3781502.1"/>
    <property type="molecule type" value="Genomic_DNA"/>
</dbReference>
<protein>
    <submittedName>
        <fullName evidence="1">Uncharacterized protein</fullName>
    </submittedName>
</protein>
<evidence type="ECO:0000313" key="1">
    <source>
        <dbReference type="EMBL" id="KAI3781502.1"/>
    </source>
</evidence>
<accession>A0ACB9GDQ0</accession>
<reference evidence="2" key="1">
    <citation type="journal article" date="2022" name="Mol. Ecol. Resour.">
        <title>The genomes of chicory, endive, great burdock and yacon provide insights into Asteraceae palaeo-polyploidization history and plant inulin production.</title>
        <authorList>
            <person name="Fan W."/>
            <person name="Wang S."/>
            <person name="Wang H."/>
            <person name="Wang A."/>
            <person name="Jiang F."/>
            <person name="Liu H."/>
            <person name="Zhao H."/>
            <person name="Xu D."/>
            <person name="Zhang Y."/>
        </authorList>
    </citation>
    <scope>NUCLEOTIDE SEQUENCE [LARGE SCALE GENOMIC DNA]</scope>
    <source>
        <strain evidence="2">cv. Punajuju</strain>
    </source>
</reference>
<dbReference type="Proteomes" id="UP001055811">
    <property type="component" value="Linkage Group LG02"/>
</dbReference>
<comment type="caution">
    <text evidence="1">The sequence shown here is derived from an EMBL/GenBank/DDBJ whole genome shotgun (WGS) entry which is preliminary data.</text>
</comment>
<reference evidence="1 2" key="2">
    <citation type="journal article" date="2022" name="Mol. Ecol. Resour.">
        <title>The genomes of chicory, endive, great burdock and yacon provide insights into Asteraceae paleo-polyploidization history and plant inulin production.</title>
        <authorList>
            <person name="Fan W."/>
            <person name="Wang S."/>
            <person name="Wang H."/>
            <person name="Wang A."/>
            <person name="Jiang F."/>
            <person name="Liu H."/>
            <person name="Zhao H."/>
            <person name="Xu D."/>
            <person name="Zhang Y."/>
        </authorList>
    </citation>
    <scope>NUCLEOTIDE SEQUENCE [LARGE SCALE GENOMIC DNA]</scope>
    <source>
        <strain evidence="2">cv. Punajuju</strain>
        <tissue evidence="1">Leaves</tissue>
    </source>
</reference>
<evidence type="ECO:0000313" key="2">
    <source>
        <dbReference type="Proteomes" id="UP001055811"/>
    </source>
</evidence>
<keyword evidence="2" id="KW-1185">Reference proteome</keyword>
<name>A0ACB9GDQ0_CICIN</name>
<sequence>MIKKQGFQPVFVGSGNDKAGVNQKGSSTESAKATNKPAAVKNGDVATPAKKVESSDDSSSEESYSEEEKVDSSDENSEEDEEPQKKKVKPSESKPKAKVEESSSDDDDDESSDEEPAKTHAVKKDGDVEMVDAPSAKKASAGEVVEVRFAMRDDRFAGYGHVEFATRDAAQEALKLHEELLLDRPVKLDLAKERGAFTPASGGNERSFQKSGGQAQIVEFFLSQIVQFQSSEYYIHSNPSTGK</sequence>
<organism evidence="1 2">
    <name type="scientific">Cichorium intybus</name>
    <name type="common">Chicory</name>
    <dbReference type="NCBI Taxonomy" id="13427"/>
    <lineage>
        <taxon>Eukaryota</taxon>
        <taxon>Viridiplantae</taxon>
        <taxon>Streptophyta</taxon>
        <taxon>Embryophyta</taxon>
        <taxon>Tracheophyta</taxon>
        <taxon>Spermatophyta</taxon>
        <taxon>Magnoliopsida</taxon>
        <taxon>eudicotyledons</taxon>
        <taxon>Gunneridae</taxon>
        <taxon>Pentapetalae</taxon>
        <taxon>asterids</taxon>
        <taxon>campanulids</taxon>
        <taxon>Asterales</taxon>
        <taxon>Asteraceae</taxon>
        <taxon>Cichorioideae</taxon>
        <taxon>Cichorieae</taxon>
        <taxon>Cichoriinae</taxon>
        <taxon>Cichorium</taxon>
    </lineage>
</organism>
<proteinExistence type="predicted"/>
<gene>
    <name evidence="1" type="ORF">L2E82_11518</name>
</gene>